<gene>
    <name evidence="3" type="ORF">ACFQKB_10665</name>
</gene>
<evidence type="ECO:0000313" key="3">
    <source>
        <dbReference type="EMBL" id="MFC6880225.1"/>
    </source>
</evidence>
<feature type="compositionally biased region" description="Low complexity" evidence="1">
    <location>
        <begin position="20"/>
        <end position="53"/>
    </location>
</feature>
<organism evidence="3 4">
    <name type="scientific">Actinomadura yumaensis</name>
    <dbReference type="NCBI Taxonomy" id="111807"/>
    <lineage>
        <taxon>Bacteria</taxon>
        <taxon>Bacillati</taxon>
        <taxon>Actinomycetota</taxon>
        <taxon>Actinomycetes</taxon>
        <taxon>Streptosporangiales</taxon>
        <taxon>Thermomonosporaceae</taxon>
        <taxon>Actinomadura</taxon>
    </lineage>
</organism>
<evidence type="ECO:0008006" key="5">
    <source>
        <dbReference type="Google" id="ProtNLM"/>
    </source>
</evidence>
<feature type="signal peptide" evidence="2">
    <location>
        <begin position="1"/>
        <end position="20"/>
    </location>
</feature>
<keyword evidence="2" id="KW-0732">Signal</keyword>
<dbReference type="Proteomes" id="UP001596380">
    <property type="component" value="Unassembled WGS sequence"/>
</dbReference>
<accession>A0ABW2CG93</accession>
<dbReference type="PROSITE" id="PS51257">
    <property type="entry name" value="PROKAR_LIPOPROTEIN"/>
    <property type="match status" value="1"/>
</dbReference>
<keyword evidence="4" id="KW-1185">Reference proteome</keyword>
<name>A0ABW2CG93_9ACTN</name>
<proteinExistence type="predicted"/>
<reference evidence="4" key="1">
    <citation type="journal article" date="2019" name="Int. J. Syst. Evol. Microbiol.">
        <title>The Global Catalogue of Microorganisms (GCM) 10K type strain sequencing project: providing services to taxonomists for standard genome sequencing and annotation.</title>
        <authorList>
            <consortium name="The Broad Institute Genomics Platform"/>
            <consortium name="The Broad Institute Genome Sequencing Center for Infectious Disease"/>
            <person name="Wu L."/>
            <person name="Ma J."/>
        </authorList>
    </citation>
    <scope>NUCLEOTIDE SEQUENCE [LARGE SCALE GENOMIC DNA]</scope>
    <source>
        <strain evidence="4">JCM 3369</strain>
    </source>
</reference>
<evidence type="ECO:0000256" key="1">
    <source>
        <dbReference type="SAM" id="MobiDB-lite"/>
    </source>
</evidence>
<sequence>MNSRSLAAAAATALAATLLAGCDGDDPAPAARSSTPPASTASPGSAQSTPPGSVQSTPPGSAQTPTPPSATALGPHGYGALRLGMNERAARGTGLVTITSAPKSGGCGTFDLKGRTDPKGDGVGGYLSARYGVASIFARSGMATPEGITVGSTRAEVKRAYPRMEDGPNASFTRIPGTPKAMYGFLFDGGRVRELTLDLEMQDCHN</sequence>
<feature type="compositionally biased region" description="Polar residues" evidence="1">
    <location>
        <begin position="54"/>
        <end position="64"/>
    </location>
</feature>
<evidence type="ECO:0000313" key="4">
    <source>
        <dbReference type="Proteomes" id="UP001596380"/>
    </source>
</evidence>
<comment type="caution">
    <text evidence="3">The sequence shown here is derived from an EMBL/GenBank/DDBJ whole genome shotgun (WGS) entry which is preliminary data.</text>
</comment>
<feature type="region of interest" description="Disordered" evidence="1">
    <location>
        <begin position="20"/>
        <end position="79"/>
    </location>
</feature>
<evidence type="ECO:0000256" key="2">
    <source>
        <dbReference type="SAM" id="SignalP"/>
    </source>
</evidence>
<dbReference type="RefSeq" id="WP_160820708.1">
    <property type="nucleotide sequence ID" value="NZ_JBHSXE010000001.1"/>
</dbReference>
<dbReference type="EMBL" id="JBHSXS010000004">
    <property type="protein sequence ID" value="MFC6880225.1"/>
    <property type="molecule type" value="Genomic_DNA"/>
</dbReference>
<protein>
    <recommendedName>
        <fullName evidence="5">Lipoprotein</fullName>
    </recommendedName>
</protein>
<feature type="chain" id="PRO_5045929511" description="Lipoprotein" evidence="2">
    <location>
        <begin position="21"/>
        <end position="206"/>
    </location>
</feature>